<dbReference type="AlphaFoldDB" id="A0A392UB10"/>
<feature type="non-terminal residue" evidence="1">
    <location>
        <position position="1"/>
    </location>
</feature>
<dbReference type="Proteomes" id="UP000265520">
    <property type="component" value="Unassembled WGS sequence"/>
</dbReference>
<proteinExistence type="predicted"/>
<evidence type="ECO:0000313" key="1">
    <source>
        <dbReference type="EMBL" id="MCI70711.1"/>
    </source>
</evidence>
<dbReference type="EMBL" id="LXQA010781346">
    <property type="protein sequence ID" value="MCI70711.1"/>
    <property type="molecule type" value="Genomic_DNA"/>
</dbReference>
<name>A0A392UB10_9FABA</name>
<protein>
    <submittedName>
        <fullName evidence="1">Uncharacterized protein</fullName>
    </submittedName>
</protein>
<comment type="caution">
    <text evidence="1">The sequence shown here is derived from an EMBL/GenBank/DDBJ whole genome shotgun (WGS) entry which is preliminary data.</text>
</comment>
<reference evidence="1 2" key="1">
    <citation type="journal article" date="2018" name="Front. Plant Sci.">
        <title>Red Clover (Trifolium pratense) and Zigzag Clover (T. medium) - A Picture of Genomic Similarities and Differences.</title>
        <authorList>
            <person name="Dluhosova J."/>
            <person name="Istvanek J."/>
            <person name="Nedelnik J."/>
            <person name="Repkova J."/>
        </authorList>
    </citation>
    <scope>NUCLEOTIDE SEQUENCE [LARGE SCALE GENOMIC DNA]</scope>
    <source>
        <strain evidence="2">cv. 10/8</strain>
        <tissue evidence="1">Leaf</tissue>
    </source>
</reference>
<organism evidence="1 2">
    <name type="scientific">Trifolium medium</name>
    <dbReference type="NCBI Taxonomy" id="97028"/>
    <lineage>
        <taxon>Eukaryota</taxon>
        <taxon>Viridiplantae</taxon>
        <taxon>Streptophyta</taxon>
        <taxon>Embryophyta</taxon>
        <taxon>Tracheophyta</taxon>
        <taxon>Spermatophyta</taxon>
        <taxon>Magnoliopsida</taxon>
        <taxon>eudicotyledons</taxon>
        <taxon>Gunneridae</taxon>
        <taxon>Pentapetalae</taxon>
        <taxon>rosids</taxon>
        <taxon>fabids</taxon>
        <taxon>Fabales</taxon>
        <taxon>Fabaceae</taxon>
        <taxon>Papilionoideae</taxon>
        <taxon>50 kb inversion clade</taxon>
        <taxon>NPAAA clade</taxon>
        <taxon>Hologalegina</taxon>
        <taxon>IRL clade</taxon>
        <taxon>Trifolieae</taxon>
        <taxon>Trifolium</taxon>
    </lineage>
</organism>
<evidence type="ECO:0000313" key="2">
    <source>
        <dbReference type="Proteomes" id="UP000265520"/>
    </source>
</evidence>
<keyword evidence="2" id="KW-1185">Reference proteome</keyword>
<sequence>SCLKRSSSEDVAGGAEGAAACDWFPYQRIG</sequence>
<accession>A0A392UB10</accession>